<evidence type="ECO:0000313" key="2">
    <source>
        <dbReference type="Proteomes" id="UP000255697"/>
    </source>
</evidence>
<reference evidence="2" key="1">
    <citation type="submission" date="2018-06" db="EMBL/GenBank/DDBJ databases">
        <title>Whole genome analysis of phage vB_ApiM_fHyAci03 infecting Acinetobacter pittii.</title>
        <authorList>
            <person name="Kiljunen S."/>
            <person name="Wicklund A."/>
            <person name="Skurnik M."/>
        </authorList>
    </citation>
    <scope>NUCLEOTIDE SEQUENCE [LARGE SCALE GENOMIC DNA]</scope>
</reference>
<name>A0A345AUR3_9CAUD</name>
<protein>
    <submittedName>
        <fullName evidence="1">Uncharacterized protein</fullName>
    </submittedName>
</protein>
<dbReference type="Proteomes" id="UP000255697">
    <property type="component" value="Segment"/>
</dbReference>
<accession>A0A345AUR3</accession>
<sequence length="311" mass="36329">MIVPIFSMRSYATREYAVLKDGNFQLHLHRAQKGDLIAVPFNISDKSELEFLFPDFNFVQFHYGTNAEETRQWFWYWNESNVDEIMRINNIDVLITDVTGYNGVHEFIFNANISKVPGLDRPYIDKWWESDLETARQSIKVFVLNESQRAEFIAHGIDADKIVMTQKVVNPDVIARYIKNIDDTQHMGSNIVFFPFRLSDKCYRFMDVVKDCAETGNMLIITDPNDTYVDFKDQIAELYPDVTIMDVKMSKIAYYITLSQRPTIIYNENPQNVFHPGLGELIYFDANIISEYIMPSYDEVVIQPGEDVWQK</sequence>
<keyword evidence="2" id="KW-1185">Reference proteome</keyword>
<gene>
    <name evidence="1" type="ORF">Ac3_077</name>
</gene>
<organism evidence="1 2">
    <name type="scientific">Acinetobacter phage vB_ApiM_fHyAci03</name>
    <dbReference type="NCBI Taxonomy" id="2269366"/>
    <lineage>
        <taxon>Viruses</taxon>
        <taxon>Duplodnaviria</taxon>
        <taxon>Heunggongvirae</taxon>
        <taxon>Uroviricota</taxon>
        <taxon>Caudoviricetes</taxon>
        <taxon>Pantevenvirales</taxon>
        <taxon>Straboviridae</taxon>
        <taxon>Twarogvirinae</taxon>
        <taxon>Lazarusvirus</taxon>
        <taxon>Lazarusvirus fhyacithree</taxon>
    </lineage>
</organism>
<dbReference type="EMBL" id="MH460829">
    <property type="protein sequence ID" value="AXF40646.1"/>
    <property type="molecule type" value="Genomic_DNA"/>
</dbReference>
<proteinExistence type="predicted"/>
<evidence type="ECO:0000313" key="1">
    <source>
        <dbReference type="EMBL" id="AXF40646.1"/>
    </source>
</evidence>